<gene>
    <name evidence="3" type="ORF">KX928_00425</name>
</gene>
<dbReference type="InterPro" id="IPR007314">
    <property type="entry name" value="Cofac_haem-bd_dom"/>
</dbReference>
<evidence type="ECO:0000259" key="2">
    <source>
        <dbReference type="Pfam" id="PF04187"/>
    </source>
</evidence>
<reference evidence="3" key="1">
    <citation type="submission" date="2021-07" db="EMBL/GenBank/DDBJ databases">
        <title>Roseobacter insulae sp. nov., isolated from a tidal flat.</title>
        <authorList>
            <person name="Park S."/>
            <person name="Yoon J.-H."/>
        </authorList>
    </citation>
    <scope>NUCLEOTIDE SEQUENCE</scope>
    <source>
        <strain evidence="3">YSTF-M11</strain>
    </source>
</reference>
<feature type="domain" description="Haem-binding uptake Tiki superfamily ChaN" evidence="2">
    <location>
        <begin position="28"/>
        <end position="225"/>
    </location>
</feature>
<organism evidence="3 4">
    <name type="scientific">Roseobacter insulae</name>
    <dbReference type="NCBI Taxonomy" id="2859783"/>
    <lineage>
        <taxon>Bacteria</taxon>
        <taxon>Pseudomonadati</taxon>
        <taxon>Pseudomonadota</taxon>
        <taxon>Alphaproteobacteria</taxon>
        <taxon>Rhodobacterales</taxon>
        <taxon>Roseobacteraceae</taxon>
        <taxon>Roseobacter</taxon>
    </lineage>
</organism>
<sequence>MTILHFGAVALAAPYVVAETPDVRPVPEAAAQADVVFIGEQHDNPWHHEVQAAWVQTLRPAALVFEMLTPEQAHAVTADNRTDITTLRSVLDWDQSGWPDFAMYYPIFSAAPSAAIYGAGVPRDQVRDMMGMPLSEAFGVEQASLFGLDRPLPEDQRQLRENIQRVAHCNALPEDLLPKMVAIQRLRDAVLARAARTALAETGGPVVVITGNGHARMDWGAPHALAQASPDIAVFALGQGEAGADPDGVFDATQDGPAVDRGDPCDAFN</sequence>
<keyword evidence="3" id="KW-0449">Lipoprotein</keyword>
<accession>A0A9X1JYI1</accession>
<dbReference type="Pfam" id="PF04187">
    <property type="entry name" value="Cofac_haem_bdg"/>
    <property type="match status" value="1"/>
</dbReference>
<feature type="region of interest" description="Disordered" evidence="1">
    <location>
        <begin position="245"/>
        <end position="269"/>
    </location>
</feature>
<evidence type="ECO:0000313" key="4">
    <source>
        <dbReference type="Proteomes" id="UP001138661"/>
    </source>
</evidence>
<keyword evidence="4" id="KW-1185">Reference proteome</keyword>
<proteinExistence type="predicted"/>
<evidence type="ECO:0000256" key="1">
    <source>
        <dbReference type="SAM" id="MobiDB-lite"/>
    </source>
</evidence>
<dbReference type="AlphaFoldDB" id="A0A9X1JYI1"/>
<dbReference type="CDD" id="cd14727">
    <property type="entry name" value="ChanN-like"/>
    <property type="match status" value="1"/>
</dbReference>
<evidence type="ECO:0000313" key="3">
    <source>
        <dbReference type="EMBL" id="MBW4706244.1"/>
    </source>
</evidence>
<name>A0A9X1JYI1_9RHOB</name>
<feature type="compositionally biased region" description="Basic and acidic residues" evidence="1">
    <location>
        <begin position="258"/>
        <end position="269"/>
    </location>
</feature>
<dbReference type="Proteomes" id="UP001138661">
    <property type="component" value="Unassembled WGS sequence"/>
</dbReference>
<dbReference type="EMBL" id="JAHXDN010000001">
    <property type="protein sequence ID" value="MBW4706244.1"/>
    <property type="molecule type" value="Genomic_DNA"/>
</dbReference>
<comment type="caution">
    <text evidence="3">The sequence shown here is derived from an EMBL/GenBank/DDBJ whole genome shotgun (WGS) entry which is preliminary data.</text>
</comment>
<protein>
    <submittedName>
        <fullName evidence="3">ChaN family lipoprotein</fullName>
    </submittedName>
</protein>